<dbReference type="Gene3D" id="2.40.100.10">
    <property type="entry name" value="Cyclophilin-like"/>
    <property type="match status" value="1"/>
</dbReference>
<dbReference type="PANTHER" id="PTHR43309:SF4">
    <property type="entry name" value="CARBOXYLTRANSFERASE DOMAIN-CONTAINING PROTEIN"/>
    <property type="match status" value="1"/>
</dbReference>
<sequence>MSLVIVSAGHHLTLQDLGRYRVSRFGLSQGGAADLHAHCWGQKLLGNPCHTASIEIVLGKAQFRASADMTIVMTGADCDARIGSSNRAIPNWQPFHLKQGEELLLGLPRNGLRSYLSVKGGFNVPLTLGSASAIERNQVGGLANGLPLAAGDQLALAAETDSLIDTSIVMPQSAIPDYPRQQTLHLIPSYQYSSFSNATLQHLLSQTYRISPDSNRMGVRLEPNQASCFQVIDNHYDANIISEGIVTGSVQVPDSGLPIIMLQDRQTLGGYKKLGTIAFRDLAKLAQMRPGDSCNFKLTALELERLKQQAFYRYFDI</sequence>
<accession>A0ABN8DEI1</accession>
<comment type="caution">
    <text evidence="5">The sequence shown here is derived from an EMBL/GenBank/DDBJ whole genome shotgun (WGS) entry which is preliminary data.</text>
</comment>
<feature type="domain" description="Carboxyltransferase" evidence="4">
    <location>
        <begin position="24"/>
        <end position="311"/>
    </location>
</feature>
<evidence type="ECO:0000256" key="3">
    <source>
        <dbReference type="ARBA" id="ARBA00022840"/>
    </source>
</evidence>
<evidence type="ECO:0000313" key="5">
    <source>
        <dbReference type="EMBL" id="CAH0525120.1"/>
    </source>
</evidence>
<dbReference type="RefSeq" id="WP_237483816.1">
    <property type="nucleotide sequence ID" value="NZ_CAKLCM010000002.1"/>
</dbReference>
<dbReference type="SMART" id="SM00797">
    <property type="entry name" value="AHS2"/>
    <property type="match status" value="1"/>
</dbReference>
<evidence type="ECO:0000259" key="4">
    <source>
        <dbReference type="SMART" id="SM00797"/>
    </source>
</evidence>
<dbReference type="GO" id="GO:0017168">
    <property type="term" value="F:5-oxoprolinase (ATP-hydrolyzing) activity"/>
    <property type="evidence" value="ECO:0007669"/>
    <property type="project" value="UniProtKB-EC"/>
</dbReference>
<keyword evidence="1" id="KW-0547">Nucleotide-binding</keyword>
<dbReference type="InterPro" id="IPR052708">
    <property type="entry name" value="PxpC"/>
</dbReference>
<dbReference type="SUPFAM" id="SSF50891">
    <property type="entry name" value="Cyclophilin-like"/>
    <property type="match status" value="1"/>
</dbReference>
<evidence type="ECO:0000313" key="6">
    <source>
        <dbReference type="Proteomes" id="UP000838160"/>
    </source>
</evidence>
<gene>
    <name evidence="5" type="primary">pxpC</name>
    <name evidence="5" type="ORF">VHP8226_00786</name>
</gene>
<dbReference type="InterPro" id="IPR003778">
    <property type="entry name" value="CT_A_B"/>
</dbReference>
<evidence type="ECO:0000256" key="1">
    <source>
        <dbReference type="ARBA" id="ARBA00022741"/>
    </source>
</evidence>
<proteinExistence type="predicted"/>
<dbReference type="NCBIfam" id="TIGR00724">
    <property type="entry name" value="urea_amlyse_rel"/>
    <property type="match status" value="1"/>
</dbReference>
<dbReference type="EMBL" id="CAKLCM010000002">
    <property type="protein sequence ID" value="CAH0525120.1"/>
    <property type="molecule type" value="Genomic_DNA"/>
</dbReference>
<dbReference type="Pfam" id="PF02626">
    <property type="entry name" value="CT_A_B"/>
    <property type="match status" value="1"/>
</dbReference>
<dbReference type="InterPro" id="IPR029000">
    <property type="entry name" value="Cyclophilin-like_dom_sf"/>
</dbReference>
<dbReference type="Proteomes" id="UP000838160">
    <property type="component" value="Unassembled WGS sequence"/>
</dbReference>
<keyword evidence="6" id="KW-1185">Reference proteome</keyword>
<protein>
    <submittedName>
        <fullName evidence="5">5-oxoprolinase subunit C</fullName>
        <ecNumber evidence="5">3.5.2.9</ecNumber>
    </submittedName>
</protein>
<dbReference type="EC" id="3.5.2.9" evidence="5"/>
<evidence type="ECO:0000256" key="2">
    <source>
        <dbReference type="ARBA" id="ARBA00022801"/>
    </source>
</evidence>
<keyword evidence="2 5" id="KW-0378">Hydrolase</keyword>
<keyword evidence="3" id="KW-0067">ATP-binding</keyword>
<organism evidence="5 6">
    <name type="scientific">Vibrio hippocampi</name>
    <dbReference type="NCBI Taxonomy" id="654686"/>
    <lineage>
        <taxon>Bacteria</taxon>
        <taxon>Pseudomonadati</taxon>
        <taxon>Pseudomonadota</taxon>
        <taxon>Gammaproteobacteria</taxon>
        <taxon>Vibrionales</taxon>
        <taxon>Vibrionaceae</taxon>
        <taxon>Vibrio</taxon>
    </lineage>
</organism>
<name>A0ABN8DEI1_9VIBR</name>
<reference evidence="5" key="1">
    <citation type="submission" date="2021-12" db="EMBL/GenBank/DDBJ databases">
        <authorList>
            <person name="Rodrigo-Torres L."/>
            <person name="Arahal R. D."/>
            <person name="Lucena T."/>
        </authorList>
    </citation>
    <scope>NUCLEOTIDE SEQUENCE</scope>
    <source>
        <strain evidence="5">CECT 8226</strain>
    </source>
</reference>
<dbReference type="PANTHER" id="PTHR43309">
    <property type="entry name" value="5-OXOPROLINASE SUBUNIT C"/>
    <property type="match status" value="1"/>
</dbReference>